<gene>
    <name evidence="3" type="ORF">ACOF00016_LOCUS216</name>
</gene>
<dbReference type="PROSITE" id="PS50053">
    <property type="entry name" value="UBIQUITIN_2"/>
    <property type="match status" value="1"/>
</dbReference>
<dbReference type="InterPro" id="IPR019954">
    <property type="entry name" value="Ubiquitin_CS"/>
</dbReference>
<dbReference type="InterPro" id="IPR037291">
    <property type="entry name" value="DUF4139"/>
</dbReference>
<evidence type="ECO:0000313" key="3">
    <source>
        <dbReference type="EMBL" id="CAE0401892.1"/>
    </source>
</evidence>
<dbReference type="Pfam" id="PF13598">
    <property type="entry name" value="DUF4139"/>
    <property type="match status" value="1"/>
</dbReference>
<evidence type="ECO:0000259" key="2">
    <source>
        <dbReference type="PROSITE" id="PS50053"/>
    </source>
</evidence>
<name>A0A7S3KXZ8_9STRA</name>
<dbReference type="InterPro" id="IPR050158">
    <property type="entry name" value="Ubiquitin_ubiquitin-like"/>
</dbReference>
<dbReference type="InterPro" id="IPR000626">
    <property type="entry name" value="Ubiquitin-like_dom"/>
</dbReference>
<organism evidence="3">
    <name type="scientific">Amphora coffeiformis</name>
    <dbReference type="NCBI Taxonomy" id="265554"/>
    <lineage>
        <taxon>Eukaryota</taxon>
        <taxon>Sar</taxon>
        <taxon>Stramenopiles</taxon>
        <taxon>Ochrophyta</taxon>
        <taxon>Bacillariophyta</taxon>
        <taxon>Bacillariophyceae</taxon>
        <taxon>Bacillariophycidae</taxon>
        <taxon>Thalassiophysales</taxon>
        <taxon>Catenulaceae</taxon>
        <taxon>Amphora</taxon>
    </lineage>
</organism>
<dbReference type="PROSITE" id="PS00299">
    <property type="entry name" value="UBIQUITIN_1"/>
    <property type="match status" value="1"/>
</dbReference>
<sequence>MTDFRLQHVTLYKNDLAFFEHDAEAGNDKWQYQLEIPGKEKAQIVDTLSLSESCVIHEKTQADDKKASYLFHLGASQGAFLVSCIGADVKITTSSGQEVEGQICGLDKKQTPTGEDGRPFSSSSVTEWHSVHLVQNGTLRKILLADVASCEFQDEVYKKELHKALSHHLSLQKRKDATEEEKTMLDIERLDRTSSNKKLRVSYVDRSKEWKCSYRVDIPTSYSVLVEASEKDDEHVDLQLFGQVMNATSCDWNNVQLTLIANELSMLSNANGSMKQTVRDAPGFASEIPLFVKSLTGKTINVRIGPTNPVSDLKNKIAESEGIPVDQQRLVFAGKQLEDSRTIQEYNIQKESTLHLVMRLRGGPTNSSPITRQSQASDEQFEALDAVAISGLAEHVVYNLENPISIPSQCRVSVPVFRCLLPGARVVVFDEKANAVNACKAIHLKNDSDRVLANGSISVLEGGRFVAQLEFAPMLPGDDQIVRYGEDGTVSVERFVQPDTTSLVSIEPIFSSTDEYSSEKRAIGAEVFYKNVRSTLYRIKNNASGEQMKRLYVDHTACSHHGGYVIATDEHRIKDVTGFSRYEFGLKSGEEIEFKVYEDATYSSKCISADQMKELFRKHGHASDKIFPKSVRQILMTRLREVALGKLFAKIKRGLLSDEEILQLNETTVKSAESAESLLTFHPVEILPDVVKRLYLESHRKMQRAKEIDQLIAALEEHIRQIFTNQERLRENIKSMEKVAASSSLTKRYLSDLDKEENDLISTRTTIDALRTEAKEIGKEHTKIRAKLDTEIAAASSK</sequence>
<dbReference type="SUPFAM" id="SSF54236">
    <property type="entry name" value="Ubiquitin-like"/>
    <property type="match status" value="1"/>
</dbReference>
<dbReference type="Gene3D" id="3.10.20.90">
    <property type="entry name" value="Phosphatidylinositol 3-kinase Catalytic Subunit, Chain A, domain 1"/>
    <property type="match status" value="1"/>
</dbReference>
<dbReference type="FunFam" id="3.10.20.90:FF:000222">
    <property type="entry name" value="Polyubiquitin 5"/>
    <property type="match status" value="1"/>
</dbReference>
<dbReference type="EMBL" id="HBIM01000245">
    <property type="protein sequence ID" value="CAE0401892.1"/>
    <property type="molecule type" value="Transcribed_RNA"/>
</dbReference>
<dbReference type="PANTHER" id="PTHR10666">
    <property type="entry name" value="UBIQUITIN"/>
    <property type="match status" value="1"/>
</dbReference>
<dbReference type="SMART" id="SM00213">
    <property type="entry name" value="UBQ"/>
    <property type="match status" value="1"/>
</dbReference>
<protein>
    <recommendedName>
        <fullName evidence="2">Ubiquitin-like domain-containing protein</fullName>
    </recommendedName>
</protein>
<dbReference type="InterPro" id="IPR029071">
    <property type="entry name" value="Ubiquitin-like_domsf"/>
</dbReference>
<dbReference type="InterPro" id="IPR019956">
    <property type="entry name" value="Ubiquitin_dom"/>
</dbReference>
<dbReference type="Pfam" id="PF00240">
    <property type="entry name" value="ubiquitin"/>
    <property type="match status" value="1"/>
</dbReference>
<dbReference type="AlphaFoldDB" id="A0A7S3KXZ8"/>
<dbReference type="PRINTS" id="PR00348">
    <property type="entry name" value="UBIQUITIN"/>
</dbReference>
<feature type="coiled-coil region" evidence="1">
    <location>
        <begin position="712"/>
        <end position="773"/>
    </location>
</feature>
<reference evidence="3" key="1">
    <citation type="submission" date="2021-01" db="EMBL/GenBank/DDBJ databases">
        <authorList>
            <person name="Corre E."/>
            <person name="Pelletier E."/>
            <person name="Niang G."/>
            <person name="Scheremetjew M."/>
            <person name="Finn R."/>
            <person name="Kale V."/>
            <person name="Holt S."/>
            <person name="Cochrane G."/>
            <person name="Meng A."/>
            <person name="Brown T."/>
            <person name="Cohen L."/>
        </authorList>
    </citation>
    <scope>NUCLEOTIDE SEQUENCE</scope>
    <source>
        <strain evidence="3">CCMP127</strain>
    </source>
</reference>
<keyword evidence="1" id="KW-0175">Coiled coil</keyword>
<feature type="domain" description="Ubiquitin-like" evidence="2">
    <location>
        <begin position="288"/>
        <end position="363"/>
    </location>
</feature>
<proteinExistence type="predicted"/>
<accession>A0A7S3KXZ8</accession>
<evidence type="ECO:0000256" key="1">
    <source>
        <dbReference type="SAM" id="Coils"/>
    </source>
</evidence>